<reference evidence="4" key="1">
    <citation type="submission" date="2019-11" db="EMBL/GenBank/DDBJ databases">
        <authorList>
            <person name="Liu Y."/>
            <person name="Hou J."/>
            <person name="Li T.-Q."/>
            <person name="Guan C.-H."/>
            <person name="Wu X."/>
            <person name="Wu H.-Z."/>
            <person name="Ling F."/>
            <person name="Zhang R."/>
            <person name="Shi X.-G."/>
            <person name="Ren J.-P."/>
            <person name="Chen E.-F."/>
            <person name="Sun J.-M."/>
        </authorList>
    </citation>
    <scope>NUCLEOTIDE SEQUENCE</scope>
    <source>
        <strain evidence="4">Adult_tree_wgs_1</strain>
        <tissue evidence="4">Leaves</tissue>
    </source>
</reference>
<organism evidence="4 5">
    <name type="scientific">Rhododendron simsii</name>
    <name type="common">Sims's rhododendron</name>
    <dbReference type="NCBI Taxonomy" id="118357"/>
    <lineage>
        <taxon>Eukaryota</taxon>
        <taxon>Viridiplantae</taxon>
        <taxon>Streptophyta</taxon>
        <taxon>Embryophyta</taxon>
        <taxon>Tracheophyta</taxon>
        <taxon>Spermatophyta</taxon>
        <taxon>Magnoliopsida</taxon>
        <taxon>eudicotyledons</taxon>
        <taxon>Gunneridae</taxon>
        <taxon>Pentapetalae</taxon>
        <taxon>asterids</taxon>
        <taxon>Ericales</taxon>
        <taxon>Ericaceae</taxon>
        <taxon>Ericoideae</taxon>
        <taxon>Rhodoreae</taxon>
        <taxon>Rhododendron</taxon>
    </lineage>
</organism>
<feature type="compositionally biased region" description="Polar residues" evidence="1">
    <location>
        <begin position="219"/>
        <end position="234"/>
    </location>
</feature>
<feature type="transmembrane region" description="Helical" evidence="2">
    <location>
        <begin position="33"/>
        <end position="52"/>
    </location>
</feature>
<keyword evidence="2" id="KW-1133">Transmembrane helix</keyword>
<dbReference type="OrthoDB" id="914038at2759"/>
<feature type="chain" id="PRO_5032599338" evidence="3">
    <location>
        <begin position="23"/>
        <end position="244"/>
    </location>
</feature>
<feature type="compositionally biased region" description="Polar residues" evidence="1">
    <location>
        <begin position="187"/>
        <end position="196"/>
    </location>
</feature>
<evidence type="ECO:0000313" key="4">
    <source>
        <dbReference type="EMBL" id="KAF7145835.1"/>
    </source>
</evidence>
<keyword evidence="2" id="KW-0812">Transmembrane</keyword>
<dbReference type="EMBL" id="WJXA01000004">
    <property type="protein sequence ID" value="KAF7145835.1"/>
    <property type="molecule type" value="Genomic_DNA"/>
</dbReference>
<name>A0A834H5R0_RHOSS</name>
<evidence type="ECO:0000256" key="3">
    <source>
        <dbReference type="SAM" id="SignalP"/>
    </source>
</evidence>
<feature type="region of interest" description="Disordered" evidence="1">
    <location>
        <begin position="219"/>
        <end position="244"/>
    </location>
</feature>
<proteinExistence type="predicted"/>
<evidence type="ECO:0000256" key="2">
    <source>
        <dbReference type="SAM" id="Phobius"/>
    </source>
</evidence>
<dbReference type="Proteomes" id="UP000626092">
    <property type="component" value="Unassembled WGS sequence"/>
</dbReference>
<protein>
    <submittedName>
        <fullName evidence="4">Uncharacterized protein</fullName>
    </submittedName>
</protein>
<keyword evidence="3" id="KW-0732">Signal</keyword>
<evidence type="ECO:0000256" key="1">
    <source>
        <dbReference type="SAM" id="MobiDB-lite"/>
    </source>
</evidence>
<sequence length="244" mass="26303">MNLCIPMHSLLLLSLHLLTSRLKQMLSNVVPSIMAWVVAAVGTMGIVIRILLTTVYSGDQYLGDYNFSVSRTRCQICDGMNHAAATCNQRYNHTARPSAHFAAATLAHFTSYNGGSQASDWFPDTSATHRVTPDLANLSTHDGYHGNDLLLVGNAVPLHNISPQGSATYPTSPPISPPRSGSPQSPVTRTTTSTDSSFHRNPPFTHRCYITDILQKSGMTNSKPALTPFSVTTKLSKHGGPSPS</sequence>
<gene>
    <name evidence="4" type="ORF">RHSIM_Rhsim04G0094700</name>
</gene>
<evidence type="ECO:0000313" key="5">
    <source>
        <dbReference type="Proteomes" id="UP000626092"/>
    </source>
</evidence>
<feature type="region of interest" description="Disordered" evidence="1">
    <location>
        <begin position="162"/>
        <end position="203"/>
    </location>
</feature>
<comment type="caution">
    <text evidence="4">The sequence shown here is derived from an EMBL/GenBank/DDBJ whole genome shotgun (WGS) entry which is preliminary data.</text>
</comment>
<feature type="signal peptide" evidence="3">
    <location>
        <begin position="1"/>
        <end position="22"/>
    </location>
</feature>
<keyword evidence="5" id="KW-1185">Reference proteome</keyword>
<accession>A0A834H5R0</accession>
<keyword evidence="2" id="KW-0472">Membrane</keyword>
<dbReference type="AlphaFoldDB" id="A0A834H5R0"/>